<proteinExistence type="inferred from homology"/>
<feature type="chain" id="PRO_5039589705" evidence="10">
    <location>
        <begin position="38"/>
        <end position="434"/>
    </location>
</feature>
<feature type="transmembrane region" description="Helical" evidence="9">
    <location>
        <begin position="285"/>
        <end position="303"/>
    </location>
</feature>
<dbReference type="InterPro" id="IPR052157">
    <property type="entry name" value="BCAA_transport_permease"/>
</dbReference>
<keyword evidence="7 9" id="KW-0472">Membrane</keyword>
<comment type="subcellular location">
    <subcellularLocation>
        <location evidence="1">Cell membrane</location>
        <topology evidence="1">Multi-pass membrane protein</topology>
    </subcellularLocation>
</comment>
<reference evidence="11 12" key="1">
    <citation type="submission" date="2018-02" db="EMBL/GenBank/DDBJ databases">
        <title>Complete genome of the streamlined marine actinobacterium Pontimonas salivibrio CL-TW6 adapted to coastal planktonic lifestype.</title>
        <authorList>
            <person name="Cho B.C."/>
            <person name="Hardies S.C."/>
            <person name="Jang G.I."/>
            <person name="Hwang C.Y."/>
        </authorList>
    </citation>
    <scope>NUCLEOTIDE SEQUENCE [LARGE SCALE GENOMIC DNA]</scope>
    <source>
        <strain evidence="11 12">CL-TW6</strain>
    </source>
</reference>
<keyword evidence="10" id="KW-0732">Signal</keyword>
<protein>
    <submittedName>
        <fullName evidence="11">HAAT ABC transporter permease</fullName>
    </submittedName>
</protein>
<evidence type="ECO:0000313" key="11">
    <source>
        <dbReference type="EMBL" id="AVG23356.1"/>
    </source>
</evidence>
<feature type="transmembrane region" description="Helical" evidence="9">
    <location>
        <begin position="334"/>
        <end position="353"/>
    </location>
</feature>
<dbReference type="KEGG" id="psai:C3B54_11358"/>
<keyword evidence="4 9" id="KW-0812">Transmembrane</keyword>
<evidence type="ECO:0000256" key="2">
    <source>
        <dbReference type="ARBA" id="ARBA00022448"/>
    </source>
</evidence>
<evidence type="ECO:0000256" key="4">
    <source>
        <dbReference type="ARBA" id="ARBA00022692"/>
    </source>
</evidence>
<feature type="transmembrane region" description="Helical" evidence="9">
    <location>
        <begin position="365"/>
        <end position="394"/>
    </location>
</feature>
<evidence type="ECO:0000256" key="8">
    <source>
        <dbReference type="ARBA" id="ARBA00037998"/>
    </source>
</evidence>
<dbReference type="InterPro" id="IPR001851">
    <property type="entry name" value="ABC_transp_permease"/>
</dbReference>
<dbReference type="Pfam" id="PF02653">
    <property type="entry name" value="BPD_transp_2"/>
    <property type="match status" value="1"/>
</dbReference>
<dbReference type="GO" id="GO:0005886">
    <property type="term" value="C:plasma membrane"/>
    <property type="evidence" value="ECO:0007669"/>
    <property type="project" value="UniProtKB-SubCell"/>
</dbReference>
<gene>
    <name evidence="11" type="ORF">C3B54_11358</name>
</gene>
<evidence type="ECO:0000256" key="9">
    <source>
        <dbReference type="SAM" id="Phobius"/>
    </source>
</evidence>
<evidence type="ECO:0000256" key="10">
    <source>
        <dbReference type="SAM" id="SignalP"/>
    </source>
</evidence>
<feature type="transmembrane region" description="Helical" evidence="9">
    <location>
        <begin position="231"/>
        <end position="252"/>
    </location>
</feature>
<dbReference type="GO" id="GO:0006865">
    <property type="term" value="P:amino acid transport"/>
    <property type="evidence" value="ECO:0007669"/>
    <property type="project" value="UniProtKB-KW"/>
</dbReference>
<feature type="transmembrane region" description="Helical" evidence="9">
    <location>
        <begin position="187"/>
        <end position="211"/>
    </location>
</feature>
<keyword evidence="2" id="KW-0813">Transport</keyword>
<evidence type="ECO:0000313" key="12">
    <source>
        <dbReference type="Proteomes" id="UP000243077"/>
    </source>
</evidence>
<sequence length="434" mass="46069">MDLVATERKPVFRRLVMILMTFALAVTGMALSAPAYADSVGEEYDFQVFGNVKNEGTPLEGVEIIIEGNGYEASVLTDENGQWNIGVPERGTYQITLVESTLPEGVAVLEGGPVQSFDWGFTNNVAYNFFIGEGERTPISTVDQFLMRVFDGLNFGLLLGLAAIGLSLIFGTTALPNFAQGEMVTFGALAALMFVVLGVPVWLAFPAAIALSGGFGWAIDAGVFGQLRRRGVGIVQMMIVSIGLSLSVRYVYQFFAGGGTAQLPGGTGSTEVPLFRTVALSVNDLISMAVSLIVIIAVGWWLLNTKMGKATRAVSDNASLAAASGIDVERVIRTVWVLSGALSGLAGILWAYFRPGLKWDMGEKILLFIFAAGVLGGLGTAFGALVGALIVGVFIETSALFIPSDLKYVGALVIMIVILLFRPQGILGKRERIG</sequence>
<organism evidence="11 12">
    <name type="scientific">Pontimonas salivibrio</name>
    <dbReference type="NCBI Taxonomy" id="1159327"/>
    <lineage>
        <taxon>Bacteria</taxon>
        <taxon>Bacillati</taxon>
        <taxon>Actinomycetota</taxon>
        <taxon>Actinomycetes</taxon>
        <taxon>Micrococcales</taxon>
        <taxon>Microbacteriaceae</taxon>
        <taxon>Pontimonas</taxon>
    </lineage>
</organism>
<evidence type="ECO:0000256" key="7">
    <source>
        <dbReference type="ARBA" id="ARBA00023136"/>
    </source>
</evidence>
<evidence type="ECO:0000256" key="3">
    <source>
        <dbReference type="ARBA" id="ARBA00022475"/>
    </source>
</evidence>
<evidence type="ECO:0000256" key="6">
    <source>
        <dbReference type="ARBA" id="ARBA00022989"/>
    </source>
</evidence>
<dbReference type="EMBL" id="CP026923">
    <property type="protein sequence ID" value="AVG23356.1"/>
    <property type="molecule type" value="Genomic_DNA"/>
</dbReference>
<comment type="similarity">
    <text evidence="8">Belongs to the binding-protein-dependent transport system permease family. LivHM subfamily.</text>
</comment>
<feature type="transmembrane region" description="Helical" evidence="9">
    <location>
        <begin position="406"/>
        <end position="422"/>
    </location>
</feature>
<evidence type="ECO:0000256" key="5">
    <source>
        <dbReference type="ARBA" id="ARBA00022970"/>
    </source>
</evidence>
<keyword evidence="6 9" id="KW-1133">Transmembrane helix</keyword>
<dbReference type="CDD" id="cd06582">
    <property type="entry name" value="TM_PBP1_LivH_like"/>
    <property type="match status" value="1"/>
</dbReference>
<feature type="signal peptide" evidence="10">
    <location>
        <begin position="1"/>
        <end position="37"/>
    </location>
</feature>
<dbReference type="PANTHER" id="PTHR11795">
    <property type="entry name" value="BRANCHED-CHAIN AMINO ACID TRANSPORT SYSTEM PERMEASE PROTEIN LIVH"/>
    <property type="match status" value="1"/>
</dbReference>
<dbReference type="PANTHER" id="PTHR11795:SF449">
    <property type="entry name" value="BRANCHED-CHAIN AMINO ACID TRANSPORT PERMEASE PROTEIN LIVH-RELATED"/>
    <property type="match status" value="1"/>
</dbReference>
<dbReference type="Proteomes" id="UP000243077">
    <property type="component" value="Chromosome"/>
</dbReference>
<name>A0A2L2BNV9_9MICO</name>
<dbReference type="AlphaFoldDB" id="A0A2L2BNV9"/>
<evidence type="ECO:0000256" key="1">
    <source>
        <dbReference type="ARBA" id="ARBA00004651"/>
    </source>
</evidence>
<keyword evidence="3" id="KW-1003">Cell membrane</keyword>
<feature type="transmembrane region" description="Helical" evidence="9">
    <location>
        <begin position="155"/>
        <end position="175"/>
    </location>
</feature>
<keyword evidence="12" id="KW-1185">Reference proteome</keyword>
<keyword evidence="5" id="KW-0029">Amino-acid transport</keyword>
<dbReference type="GO" id="GO:0022857">
    <property type="term" value="F:transmembrane transporter activity"/>
    <property type="evidence" value="ECO:0007669"/>
    <property type="project" value="InterPro"/>
</dbReference>
<accession>A0A2L2BNV9</accession>